<dbReference type="EMBL" id="GBRH01200459">
    <property type="protein sequence ID" value="JAD97436.1"/>
    <property type="molecule type" value="Transcribed_RNA"/>
</dbReference>
<proteinExistence type="predicted"/>
<reference evidence="1" key="1">
    <citation type="submission" date="2014-09" db="EMBL/GenBank/DDBJ databases">
        <authorList>
            <person name="Magalhaes I.L.F."/>
            <person name="Oliveira U."/>
            <person name="Santos F.R."/>
            <person name="Vidigal T.H.D.A."/>
            <person name="Brescovit A.D."/>
            <person name="Santos A.J."/>
        </authorList>
    </citation>
    <scope>NUCLEOTIDE SEQUENCE</scope>
    <source>
        <tissue evidence="1">Shoot tissue taken approximately 20 cm above the soil surface</tissue>
    </source>
</reference>
<sequence length="53" mass="5775">MAAIYRGVRGQSLWRGGRRIRTLPSQRGDWGESGARSSNGGPCDLGAWPFLGR</sequence>
<accession>A0A0A9EBL0</accession>
<protein>
    <submittedName>
        <fullName evidence="1">Uncharacterized protein</fullName>
    </submittedName>
</protein>
<organism evidence="1">
    <name type="scientific">Arundo donax</name>
    <name type="common">Giant reed</name>
    <name type="synonym">Donax arundinaceus</name>
    <dbReference type="NCBI Taxonomy" id="35708"/>
    <lineage>
        <taxon>Eukaryota</taxon>
        <taxon>Viridiplantae</taxon>
        <taxon>Streptophyta</taxon>
        <taxon>Embryophyta</taxon>
        <taxon>Tracheophyta</taxon>
        <taxon>Spermatophyta</taxon>
        <taxon>Magnoliopsida</taxon>
        <taxon>Liliopsida</taxon>
        <taxon>Poales</taxon>
        <taxon>Poaceae</taxon>
        <taxon>PACMAD clade</taxon>
        <taxon>Arundinoideae</taxon>
        <taxon>Arundineae</taxon>
        <taxon>Arundo</taxon>
    </lineage>
</organism>
<dbReference type="AlphaFoldDB" id="A0A0A9EBL0"/>
<reference evidence="1" key="2">
    <citation type="journal article" date="2015" name="Data Brief">
        <title>Shoot transcriptome of the giant reed, Arundo donax.</title>
        <authorList>
            <person name="Barrero R.A."/>
            <person name="Guerrero F.D."/>
            <person name="Moolhuijzen P."/>
            <person name="Goolsby J.A."/>
            <person name="Tidwell J."/>
            <person name="Bellgard S.E."/>
            <person name="Bellgard M.I."/>
        </authorList>
    </citation>
    <scope>NUCLEOTIDE SEQUENCE</scope>
    <source>
        <tissue evidence="1">Shoot tissue taken approximately 20 cm above the soil surface</tissue>
    </source>
</reference>
<name>A0A0A9EBL0_ARUDO</name>
<evidence type="ECO:0000313" key="1">
    <source>
        <dbReference type="EMBL" id="JAD97436.1"/>
    </source>
</evidence>